<dbReference type="SUPFAM" id="SSF52540">
    <property type="entry name" value="P-loop containing nucleoside triphosphate hydrolases"/>
    <property type="match status" value="1"/>
</dbReference>
<dbReference type="Pfam" id="PF24883">
    <property type="entry name" value="NPHP3_N"/>
    <property type="match status" value="1"/>
</dbReference>
<feature type="compositionally biased region" description="Basic residues" evidence="2">
    <location>
        <begin position="1226"/>
        <end position="1237"/>
    </location>
</feature>
<evidence type="ECO:0000313" key="4">
    <source>
        <dbReference type="EMBL" id="KAK8230361.1"/>
    </source>
</evidence>
<dbReference type="InterPro" id="IPR056884">
    <property type="entry name" value="NPHP3-like_N"/>
</dbReference>
<dbReference type="SUPFAM" id="SSF53474">
    <property type="entry name" value="alpha/beta-Hydrolases"/>
    <property type="match status" value="1"/>
</dbReference>
<accession>A0ABR1YI30</accession>
<sequence>MGREPNHPVGISTVYEPPEGIETVADVCFVHGLGGHREETWTSTGSEKNSGTVQKFFQWLMTFIYTPANETEASDQHDVLWPKDLLHQDLENVRIMMWGYDSAFTRLLSGSNQSSLLGYGKSLLNDLAIKRRDQKQRPLILVGHSLGGLVIQSALFESSGSVLQWGTIYPSTRGVIFMGTPLRGSPEASHGQHLAFMAQACQQSPNSQLVDSLRNDSHILEVLRENFEKIVGDDRLDLTCFYEQDKTNIPLVGPKHIVPAFCAGMDGKRVKKMPIPGDHRTMCKFDSRDSSGYNTVMGELRSIVDVIIEESKVTVSEEQERARARNEAERKELLESLRFENMDDAQDRIQPNFAGTFEWIFKQPNAQSWNSEKSFVCWLLAEEPVFWIMGKPASGKSTLMKSIHEHPKLETYLRSWIGPGELVTACCFIRRTAKSRLLCRGSGILRSLLCQMILQVPELVSVVRAARSANKSISDFSTSSNWSWNQLERAFKDCLAQKPSGVKFFLLVDGLDEFESLDEGDDPTKEKASRERTSELATTMKLFLGAESYHDVKICFASRPTETIKYHLDRFPSLRIHDHTRDDIRLYTNKQLGEFKHWEWFEPEKPDAMERLSEMIQDKAYGVFMWVRVVVMEILEQLQYGPNFLDLQQIVESSPEELSGEDGLYVNALKRHGISGERLDQGLRMLYHLYDFQSVQESSRIFKIVQVNPLMLAIAEELDGTSDGICQSMRKIAHLIGSKTKCEAKLSTQIIARINSHTAGLLEVQDRDPKKPCDLGATIFAHETVREFLEDRDSRTSMMSDTKPGRRIDRLESLQRILLAHFLVAVYRFFVAGSTFLDLTHFICLLGQPQLADCDIVTKEFLFQIIDTLFDMAKEVDNSGLWEGSVPFEEELLGRLVFSHGGDLRIYFLSRYKKPNPRWFNGLFSEVEQRKDLSTTTRGRPFIDVFLTYDDQRYASKQRLVPGDGFANISWTQFSVKDFLELPGSTGLNHALESLDGQTVWQRYLHRGVQNRYSNIWDLLANGADIQTTLRPPPKCTEDPIYFTTARKLNLLWSQGEAYSVGFYVAYLLLWNDNMPSIGYPAEEHGKWNTPYPPGHLSLFQNMIMRRHDECDDFLRVNHIEEPLPSQRRDMENNLLAWSLILCRFEFSGFQPGEIEKLEENVAAWYQEYYDKLRLGDGGEGRRRYHLQEDEKRIEKEYREWERRKRDLDEKKPKMAAQGFEVQGLRLRKPSAKQKHF</sequence>
<evidence type="ECO:0000313" key="5">
    <source>
        <dbReference type="Proteomes" id="UP001492380"/>
    </source>
</evidence>
<keyword evidence="1" id="KW-0677">Repeat</keyword>
<name>A0ABR1YI30_9PEZI</name>
<keyword evidence="5" id="KW-1185">Reference proteome</keyword>
<dbReference type="PANTHER" id="PTHR10039">
    <property type="entry name" value="AMELOGENIN"/>
    <property type="match status" value="1"/>
</dbReference>
<dbReference type="Gene3D" id="3.40.50.1820">
    <property type="entry name" value="alpha/beta hydrolase"/>
    <property type="match status" value="1"/>
</dbReference>
<evidence type="ECO:0000256" key="1">
    <source>
        <dbReference type="ARBA" id="ARBA00022737"/>
    </source>
</evidence>
<gene>
    <name evidence="4" type="ORF">HDK90DRAFT_490627</name>
</gene>
<proteinExistence type="predicted"/>
<dbReference type="Proteomes" id="UP001492380">
    <property type="component" value="Unassembled WGS sequence"/>
</dbReference>
<reference evidence="4 5" key="1">
    <citation type="submission" date="2024-04" db="EMBL/GenBank/DDBJ databases">
        <title>Phyllosticta paracitricarpa is synonymous to the EU quarantine fungus P. citricarpa based on phylogenomic analyses.</title>
        <authorList>
            <consortium name="Lawrence Berkeley National Laboratory"/>
            <person name="Van Ingen-Buijs V.A."/>
            <person name="Van Westerhoven A.C."/>
            <person name="Haridas S."/>
            <person name="Skiadas P."/>
            <person name="Martin F."/>
            <person name="Groenewald J.Z."/>
            <person name="Crous P.W."/>
            <person name="Seidl M.F."/>
        </authorList>
    </citation>
    <scope>NUCLEOTIDE SEQUENCE [LARGE SCALE GENOMIC DNA]</scope>
    <source>
        <strain evidence="4 5">CBS 123374</strain>
    </source>
</reference>
<protein>
    <recommendedName>
        <fullName evidence="3">Nephrocystin 3-like N-terminal domain-containing protein</fullName>
    </recommendedName>
</protein>
<evidence type="ECO:0000259" key="3">
    <source>
        <dbReference type="Pfam" id="PF24883"/>
    </source>
</evidence>
<dbReference type="InterPro" id="IPR029058">
    <property type="entry name" value="AB_hydrolase_fold"/>
</dbReference>
<comment type="caution">
    <text evidence="4">The sequence shown here is derived from an EMBL/GenBank/DDBJ whole genome shotgun (WGS) entry which is preliminary data.</text>
</comment>
<evidence type="ECO:0000256" key="2">
    <source>
        <dbReference type="SAM" id="MobiDB-lite"/>
    </source>
</evidence>
<feature type="domain" description="Nephrocystin 3-like N-terminal" evidence="3">
    <location>
        <begin position="355"/>
        <end position="519"/>
    </location>
</feature>
<dbReference type="EMBL" id="JBBWRZ010000008">
    <property type="protein sequence ID" value="KAK8230361.1"/>
    <property type="molecule type" value="Genomic_DNA"/>
</dbReference>
<dbReference type="InterPro" id="IPR027417">
    <property type="entry name" value="P-loop_NTPase"/>
</dbReference>
<organism evidence="4 5">
    <name type="scientific">Phyllosticta capitalensis</name>
    <dbReference type="NCBI Taxonomy" id="121624"/>
    <lineage>
        <taxon>Eukaryota</taxon>
        <taxon>Fungi</taxon>
        <taxon>Dikarya</taxon>
        <taxon>Ascomycota</taxon>
        <taxon>Pezizomycotina</taxon>
        <taxon>Dothideomycetes</taxon>
        <taxon>Dothideomycetes incertae sedis</taxon>
        <taxon>Botryosphaeriales</taxon>
        <taxon>Phyllostictaceae</taxon>
        <taxon>Phyllosticta</taxon>
    </lineage>
</organism>
<feature type="region of interest" description="Disordered" evidence="2">
    <location>
        <begin position="1204"/>
        <end position="1237"/>
    </location>
</feature>
<feature type="compositionally biased region" description="Basic and acidic residues" evidence="2">
    <location>
        <begin position="1204"/>
        <end position="1213"/>
    </location>
</feature>
<dbReference type="PANTHER" id="PTHR10039:SF5">
    <property type="entry name" value="NACHT DOMAIN-CONTAINING PROTEIN"/>
    <property type="match status" value="1"/>
</dbReference>